<organism evidence="1 2">
    <name type="scientific">Xylaria curta</name>
    <dbReference type="NCBI Taxonomy" id="42375"/>
    <lineage>
        <taxon>Eukaryota</taxon>
        <taxon>Fungi</taxon>
        <taxon>Dikarya</taxon>
        <taxon>Ascomycota</taxon>
        <taxon>Pezizomycotina</taxon>
        <taxon>Sordariomycetes</taxon>
        <taxon>Xylariomycetidae</taxon>
        <taxon>Xylariales</taxon>
        <taxon>Xylariaceae</taxon>
        <taxon>Xylaria</taxon>
    </lineage>
</organism>
<name>A0ACC1PHU8_9PEZI</name>
<sequence>MAWRKDPRPEDHRALHVPWVDWDVDYRHYKWHFWKFGYKQEDIFGSLHAEYNCMAFAIQDPYAWHTDVCQLSIACKNREEFHAALIKRRDERFKEIRTAWLKTQDELGGDPRSWESPNLNRPLWQLPIAGERTRRIDIGVPTTAAAPRAPGAR</sequence>
<protein>
    <submittedName>
        <fullName evidence="1">Uncharacterized protein</fullName>
    </submittedName>
</protein>
<gene>
    <name evidence="1" type="ORF">NUW58_g2522</name>
</gene>
<evidence type="ECO:0000313" key="1">
    <source>
        <dbReference type="EMBL" id="KAJ2991412.1"/>
    </source>
</evidence>
<evidence type="ECO:0000313" key="2">
    <source>
        <dbReference type="Proteomes" id="UP001143856"/>
    </source>
</evidence>
<dbReference type="Proteomes" id="UP001143856">
    <property type="component" value="Unassembled WGS sequence"/>
</dbReference>
<accession>A0ACC1PHU8</accession>
<reference evidence="1" key="1">
    <citation type="submission" date="2022-10" db="EMBL/GenBank/DDBJ databases">
        <title>Genome Sequence of Xylaria curta.</title>
        <authorList>
            <person name="Buettner E."/>
        </authorList>
    </citation>
    <scope>NUCLEOTIDE SEQUENCE</scope>
    <source>
        <strain evidence="1">Babe10</strain>
    </source>
</reference>
<comment type="caution">
    <text evidence="1">The sequence shown here is derived from an EMBL/GenBank/DDBJ whole genome shotgun (WGS) entry which is preliminary data.</text>
</comment>
<keyword evidence="2" id="KW-1185">Reference proteome</keyword>
<proteinExistence type="predicted"/>
<dbReference type="EMBL" id="JAPDGR010000333">
    <property type="protein sequence ID" value="KAJ2991412.1"/>
    <property type="molecule type" value="Genomic_DNA"/>
</dbReference>